<dbReference type="EMBL" id="JACCBU010000001">
    <property type="protein sequence ID" value="NYE73161.1"/>
    <property type="molecule type" value="Genomic_DNA"/>
</dbReference>
<dbReference type="RefSeq" id="WP_179754446.1">
    <property type="nucleotide sequence ID" value="NZ_JACCBU010000001.1"/>
</dbReference>
<dbReference type="AlphaFoldDB" id="A0A7Y9IAT8"/>
<evidence type="ECO:0000313" key="2">
    <source>
        <dbReference type="Proteomes" id="UP000569914"/>
    </source>
</evidence>
<comment type="caution">
    <text evidence="1">The sequence shown here is derived from an EMBL/GenBank/DDBJ whole genome shotgun (WGS) entry which is preliminary data.</text>
</comment>
<evidence type="ECO:0000313" key="1">
    <source>
        <dbReference type="EMBL" id="NYE73161.1"/>
    </source>
</evidence>
<gene>
    <name evidence="1" type="ORF">BKA15_004490</name>
</gene>
<protein>
    <submittedName>
        <fullName evidence="1">Uncharacterized protein</fullName>
    </submittedName>
</protein>
<proteinExistence type="predicted"/>
<reference evidence="1 2" key="1">
    <citation type="submission" date="2020-07" db="EMBL/GenBank/DDBJ databases">
        <title>Sequencing the genomes of 1000 actinobacteria strains.</title>
        <authorList>
            <person name="Klenk H.-P."/>
        </authorList>
    </citation>
    <scope>NUCLEOTIDE SEQUENCE [LARGE SCALE GENOMIC DNA]</scope>
    <source>
        <strain evidence="1 2">DSM 22083</strain>
    </source>
</reference>
<organism evidence="1 2">
    <name type="scientific">Microlunatus parietis</name>
    <dbReference type="NCBI Taxonomy" id="682979"/>
    <lineage>
        <taxon>Bacteria</taxon>
        <taxon>Bacillati</taxon>
        <taxon>Actinomycetota</taxon>
        <taxon>Actinomycetes</taxon>
        <taxon>Propionibacteriales</taxon>
        <taxon>Propionibacteriaceae</taxon>
        <taxon>Microlunatus</taxon>
    </lineage>
</organism>
<dbReference type="Proteomes" id="UP000569914">
    <property type="component" value="Unassembled WGS sequence"/>
</dbReference>
<name>A0A7Y9IAT8_9ACTN</name>
<accession>A0A7Y9IAT8</accession>
<sequence>MAELDQLLTEWGRSRRLPDQVSDRIRTAILAEPSTTLPVLSAAWWRTVQPPTNPARAGLRAGNRVLAKIAA</sequence>
<keyword evidence="2" id="KW-1185">Reference proteome</keyword>